<keyword evidence="1" id="KW-1133">Transmembrane helix</keyword>
<organism evidence="3 4">
    <name type="scientific">Caulobacter mirabilis</name>
    <dbReference type="NCBI Taxonomy" id="69666"/>
    <lineage>
        <taxon>Bacteria</taxon>
        <taxon>Pseudomonadati</taxon>
        <taxon>Pseudomonadota</taxon>
        <taxon>Alphaproteobacteria</taxon>
        <taxon>Caulobacterales</taxon>
        <taxon>Caulobacteraceae</taxon>
        <taxon>Caulobacter</taxon>
    </lineage>
</organism>
<dbReference type="SUPFAM" id="SSF55486">
    <property type="entry name" value="Metalloproteases ('zincins'), catalytic domain"/>
    <property type="match status" value="1"/>
</dbReference>
<evidence type="ECO:0000259" key="2">
    <source>
        <dbReference type="Pfam" id="PF01433"/>
    </source>
</evidence>
<feature type="transmembrane region" description="Helical" evidence="1">
    <location>
        <begin position="175"/>
        <end position="195"/>
    </location>
</feature>
<feature type="transmembrane region" description="Helical" evidence="1">
    <location>
        <begin position="412"/>
        <end position="434"/>
    </location>
</feature>
<evidence type="ECO:0000256" key="1">
    <source>
        <dbReference type="SAM" id="Phobius"/>
    </source>
</evidence>
<dbReference type="GO" id="GO:0008237">
    <property type="term" value="F:metallopeptidase activity"/>
    <property type="evidence" value="ECO:0007669"/>
    <property type="project" value="InterPro"/>
</dbReference>
<keyword evidence="3" id="KW-0378">Hydrolase</keyword>
<dbReference type="PANTHER" id="PTHR43471:SF3">
    <property type="entry name" value="ABC TRANSPORTER PERMEASE PROTEIN NATB"/>
    <property type="match status" value="1"/>
</dbReference>
<gene>
    <name evidence="3" type="ORF">CSW64_00260</name>
</gene>
<protein>
    <submittedName>
        <fullName evidence="3">Aminopeptidase</fullName>
    </submittedName>
</protein>
<dbReference type="Pfam" id="PF01433">
    <property type="entry name" value="Peptidase_M1"/>
    <property type="match status" value="1"/>
</dbReference>
<feature type="transmembrane region" description="Helical" evidence="1">
    <location>
        <begin position="525"/>
        <end position="546"/>
    </location>
</feature>
<feature type="transmembrane region" description="Helical" evidence="1">
    <location>
        <begin position="475"/>
        <end position="496"/>
    </location>
</feature>
<dbReference type="KEGG" id="cmb:CSW64_00260"/>
<keyword evidence="3" id="KW-0031">Aminopeptidase</keyword>
<feature type="transmembrane region" description="Helical" evidence="1">
    <location>
        <begin position="100"/>
        <end position="126"/>
    </location>
</feature>
<dbReference type="InterPro" id="IPR027268">
    <property type="entry name" value="Peptidase_M4/M1_CTD_sf"/>
</dbReference>
<evidence type="ECO:0000313" key="3">
    <source>
        <dbReference type="EMBL" id="ATQ40949.1"/>
    </source>
</evidence>
<name>A0A2D2ASG9_9CAUL</name>
<keyword evidence="1" id="KW-0472">Membrane</keyword>
<feature type="transmembrane region" description="Helical" evidence="1">
    <location>
        <begin position="567"/>
        <end position="589"/>
    </location>
</feature>
<feature type="transmembrane region" description="Helical" evidence="1">
    <location>
        <begin position="446"/>
        <end position="468"/>
    </location>
</feature>
<dbReference type="EMBL" id="CP024201">
    <property type="protein sequence ID" value="ATQ40949.1"/>
    <property type="molecule type" value="Genomic_DNA"/>
</dbReference>
<keyword evidence="3" id="KW-0645">Protease</keyword>
<feature type="transmembrane region" description="Helical" evidence="1">
    <location>
        <begin position="358"/>
        <end position="380"/>
    </location>
</feature>
<dbReference type="InterPro" id="IPR014782">
    <property type="entry name" value="Peptidase_M1_dom"/>
</dbReference>
<feature type="transmembrane region" description="Helical" evidence="1">
    <location>
        <begin position="146"/>
        <end position="168"/>
    </location>
</feature>
<feature type="transmembrane region" description="Helical" evidence="1">
    <location>
        <begin position="18"/>
        <end position="41"/>
    </location>
</feature>
<dbReference type="GO" id="GO:0004177">
    <property type="term" value="F:aminopeptidase activity"/>
    <property type="evidence" value="ECO:0007669"/>
    <property type="project" value="UniProtKB-KW"/>
</dbReference>
<dbReference type="GO" id="GO:0008270">
    <property type="term" value="F:zinc ion binding"/>
    <property type="evidence" value="ECO:0007669"/>
    <property type="project" value="InterPro"/>
</dbReference>
<dbReference type="AlphaFoldDB" id="A0A2D2ASG9"/>
<feature type="transmembrane region" description="Helical" evidence="1">
    <location>
        <begin position="53"/>
        <end position="79"/>
    </location>
</feature>
<keyword evidence="4" id="KW-1185">Reference proteome</keyword>
<sequence>MFGKIAAFEFRYQLRQPVFWVGVILFGLFAFGVTTVSQISIGLGPNDDRNSPFALALAHLTFGLFYFFILTAFVANVVVRDDETGFGPILRSTRINRFDYLLGRFSGAFAAAALSFLIVPLGVLIGSFAPWVDSELLGPNQLNGYLFAYFVLALPTLFMAAALFFGLATVTRSMMWTYVGTIVFLVIYLTASIALDKPGLEKSVALFDPIGMSAYGLVTKYWTNAERNTLIPSVEGVLLWNRLFVIGLGVVFLAGACVLFRFQSGAQSGRKAKRDRLAAAAAPDAPPPPLAARPKPVFNRATAWRQLLARTRLDMVQVFGSPAYAVLLAVGLANAMGGLWFATQDTGYGGVIFPVTRVLIPTLVGSFGLIPFIIAVYYAGELVWREREKKTHEIVDSTPVPDWAYVLPKVTAISLVLISTLVVSALGAIGLQLGKGFTDVQLGHYLVWYLLPQAVDFILLAVLAVFLQVLSPHKFVGWGLMVIYMITTITFNNLGFEHNLYNYAGSPGVPLSDMNGMGKFWIGAWWFRLYWAAFAVVLVVLSYALWRRGTETRLRPRLRRLPRRLTGKAGLVMAAAALLFVGAGGFIYYNTDVLNEYRTGPDNDKWQADYEKALLRYEHTPRPKIVSMKLDVDLYPHEPRATVLGSYVVENRTNERLKEIHVAFDRDLKVKALSIQGGRPKRTYERFNYRIFQLDTPMLPGERREITFTTERSQRGFRNSGNETRVVDNGTFLNNAEFAPSLGIDRGGMLQDRVKRRKYGLPSELRPPKLGDVPSRQFHYLRHDADFVSADITVSTVADQIPVAPGKVVSDITQNGRRKVRFVTEAPVMPFFSVQSARYAIAHERYKGVEIAVYYDPQHPWNVERMKRAAKASLDYYQANFSPYQFSQLRFLEFPAYADFAQAFAGTMPWSENLFFIADYSDPSKIDMVTYVGAHEIGHQWWAHQVIGADQQGMTVLSETLAQYSALMVMKHMYGEDQIRKFLKFELDRYLRARGGEAIEELPLARVENQGYIHYRKGSVVMYRLQREIGEEAVNRALRRILADHAFKGAPYPISTDLIAAFRAEAPADKQALITDLFEKITLYDIKTEKVAVRKRKDGRFDVALTVKARKLYADGKGKETEAPLAETLDVGLFTAMPGEKGFDSSKVVLLDKRPIRSGTQTLTFVTAKAPTYAGVDPYNYLIDRDADDNVAKAD</sequence>
<feature type="transmembrane region" description="Helical" evidence="1">
    <location>
        <begin position="322"/>
        <end position="343"/>
    </location>
</feature>
<dbReference type="RefSeq" id="WP_099620206.1">
    <property type="nucleotide sequence ID" value="NZ_CP024201.1"/>
</dbReference>
<dbReference type="Proteomes" id="UP000228945">
    <property type="component" value="Chromosome"/>
</dbReference>
<evidence type="ECO:0000313" key="4">
    <source>
        <dbReference type="Proteomes" id="UP000228945"/>
    </source>
</evidence>
<feature type="domain" description="Peptidase M1 membrane alanine aminopeptidase" evidence="2">
    <location>
        <begin position="870"/>
        <end position="1050"/>
    </location>
</feature>
<dbReference type="Gene3D" id="1.10.390.10">
    <property type="entry name" value="Neutral Protease Domain 2"/>
    <property type="match status" value="1"/>
</dbReference>
<keyword evidence="1" id="KW-0812">Transmembrane</keyword>
<reference evidence="3 4" key="1">
    <citation type="submission" date="2017-10" db="EMBL/GenBank/DDBJ databases">
        <title>Genome sequence of Caulobacter mirabilis FWC38.</title>
        <authorList>
            <person name="Fiebig A."/>
            <person name="Crosson S."/>
        </authorList>
    </citation>
    <scope>NUCLEOTIDE SEQUENCE [LARGE SCALE GENOMIC DNA]</scope>
    <source>
        <strain evidence="3 4">FWC 38</strain>
    </source>
</reference>
<accession>A0A2D2ASG9</accession>
<dbReference type="PANTHER" id="PTHR43471">
    <property type="entry name" value="ABC TRANSPORTER PERMEASE"/>
    <property type="match status" value="1"/>
</dbReference>
<dbReference type="OrthoDB" id="100605at2"/>
<proteinExistence type="predicted"/>
<feature type="transmembrane region" description="Helical" evidence="1">
    <location>
        <begin position="243"/>
        <end position="262"/>
    </location>
</feature>